<dbReference type="Pfam" id="PF01522">
    <property type="entry name" value="Polysacc_deac_1"/>
    <property type="match status" value="1"/>
</dbReference>
<evidence type="ECO:0000313" key="2">
    <source>
        <dbReference type="EMBL" id="KIP21661.1"/>
    </source>
</evidence>
<dbReference type="PANTHER" id="PTHR10587">
    <property type="entry name" value="GLYCOSYL TRANSFERASE-RELATED"/>
    <property type="match status" value="1"/>
</dbReference>
<name>A0A0D0H0U4_9BACL</name>
<dbReference type="RefSeq" id="WP_042534823.1">
    <property type="nucleotide sequence ID" value="NZ_JXTG01000004.1"/>
</dbReference>
<dbReference type="GO" id="GO:0016810">
    <property type="term" value="F:hydrolase activity, acting on carbon-nitrogen (but not peptide) bonds"/>
    <property type="evidence" value="ECO:0007669"/>
    <property type="project" value="InterPro"/>
</dbReference>
<keyword evidence="2" id="KW-0326">Glycosidase</keyword>
<dbReference type="EMBL" id="JXTG01000004">
    <property type="protein sequence ID" value="KIP21661.1"/>
    <property type="molecule type" value="Genomic_DNA"/>
</dbReference>
<evidence type="ECO:0000313" key="3">
    <source>
        <dbReference type="Proteomes" id="UP000032047"/>
    </source>
</evidence>
<dbReference type="SUPFAM" id="SSF88713">
    <property type="entry name" value="Glycoside hydrolase/deacetylase"/>
    <property type="match status" value="1"/>
</dbReference>
<dbReference type="InterPro" id="IPR011330">
    <property type="entry name" value="Glyco_hydro/deAcase_b/a-brl"/>
</dbReference>
<keyword evidence="2" id="KW-0119">Carbohydrate metabolism</keyword>
<sequence length="209" mass="24246">MIEKVETSRKMVAVTFDDGPNPIYTPHILDLFKNVSGKATFFMIGEHMAMYPEIVEAVVALGHEIGNHTYSHPDLTLINRHECLHEIQYADKIIENFTRRKPKVFRPPYFRYNEDVELIVSRFKYQTIGAVNVDALDWEQPGRDHIITKTRERINNGVILLFHDGFGDRSQTVEAVEVIIEELFIQGYEFVTVSDLLQSEKELYKNDDV</sequence>
<keyword evidence="2" id="KW-0378">Hydrolase</keyword>
<feature type="domain" description="NodB homology" evidence="1">
    <location>
        <begin position="10"/>
        <end position="191"/>
    </location>
</feature>
<dbReference type="AlphaFoldDB" id="A0A0D0H0U4"/>
<protein>
    <submittedName>
        <fullName evidence="2">Bifunctional xylanase/deacetylase</fullName>
    </submittedName>
</protein>
<reference evidence="2 3" key="1">
    <citation type="submission" date="2015-01" db="EMBL/GenBank/DDBJ databases">
        <title>Genome sequence of Anoxybacillus ayderensis strain AB04.</title>
        <authorList>
            <person name="Belduz A.O."/>
            <person name="Canakci S."/>
            <person name="Chan K.-G."/>
            <person name="Kahar U.M."/>
            <person name="Yaakob A.S."/>
            <person name="Chan C.S."/>
            <person name="Goh K.M."/>
        </authorList>
    </citation>
    <scope>NUCLEOTIDE SEQUENCE [LARGE SCALE GENOMIC DNA]</scope>
    <source>
        <strain evidence="2 3">AB04</strain>
    </source>
</reference>
<accession>A0A0D0H0U4</accession>
<dbReference type="InterPro" id="IPR050248">
    <property type="entry name" value="Polysacc_deacetylase_ArnD"/>
</dbReference>
<evidence type="ECO:0000259" key="1">
    <source>
        <dbReference type="PROSITE" id="PS51677"/>
    </source>
</evidence>
<dbReference type="CDD" id="cd10917">
    <property type="entry name" value="CE4_NodB_like_6s_7s"/>
    <property type="match status" value="1"/>
</dbReference>
<keyword evidence="3" id="KW-1185">Reference proteome</keyword>
<dbReference type="Gene3D" id="3.20.20.370">
    <property type="entry name" value="Glycoside hydrolase/deacetylase"/>
    <property type="match status" value="1"/>
</dbReference>
<gene>
    <name evidence="2" type="ORF">JV16_01340</name>
</gene>
<dbReference type="Proteomes" id="UP000032047">
    <property type="component" value="Unassembled WGS sequence"/>
</dbReference>
<organism evidence="2 3">
    <name type="scientific">Anoxybacillus ayderensis</name>
    <dbReference type="NCBI Taxonomy" id="265546"/>
    <lineage>
        <taxon>Bacteria</taxon>
        <taxon>Bacillati</taxon>
        <taxon>Bacillota</taxon>
        <taxon>Bacilli</taxon>
        <taxon>Bacillales</taxon>
        <taxon>Anoxybacillaceae</taxon>
        <taxon>Anoxybacillus</taxon>
    </lineage>
</organism>
<dbReference type="PATRIC" id="fig|265546.4.peg.1338"/>
<dbReference type="GO" id="GO:0016798">
    <property type="term" value="F:hydrolase activity, acting on glycosyl bonds"/>
    <property type="evidence" value="ECO:0007669"/>
    <property type="project" value="UniProtKB-KW"/>
</dbReference>
<dbReference type="PROSITE" id="PS51677">
    <property type="entry name" value="NODB"/>
    <property type="match status" value="1"/>
</dbReference>
<keyword evidence="2" id="KW-0858">Xylan degradation</keyword>
<proteinExistence type="predicted"/>
<comment type="caution">
    <text evidence="2">The sequence shown here is derived from an EMBL/GenBank/DDBJ whole genome shotgun (WGS) entry which is preliminary data.</text>
</comment>
<dbReference type="InterPro" id="IPR002509">
    <property type="entry name" value="NODB_dom"/>
</dbReference>
<dbReference type="GO" id="GO:0045493">
    <property type="term" value="P:xylan catabolic process"/>
    <property type="evidence" value="ECO:0007669"/>
    <property type="project" value="UniProtKB-KW"/>
</dbReference>
<keyword evidence="2" id="KW-0624">Polysaccharide degradation</keyword>